<dbReference type="Proteomes" id="UP000323439">
    <property type="component" value="Unassembled WGS sequence"/>
</dbReference>
<accession>A0A1G5WRS0</accession>
<evidence type="ECO:0000256" key="1">
    <source>
        <dbReference type="SAM" id="Coils"/>
    </source>
</evidence>
<keyword evidence="4" id="KW-1185">Reference proteome</keyword>
<sequence length="297" mass="34328">MENNSNNSKIDVRIIVSNLDIAGLVSKAIDNIQLERDYNIVVSSIIPTTDLNLAKKVAEGADIILIGGYGQDDNFNLLYNDLKTDFNHIGLFDYNNVLYESEEVNAELAQKEILNSIIKSTLSYSLNLINIHTLENKLLKVTHNYNNLLDDYNKLIKENEVMAMENSNLREEKNSLQSDFTEFKNRFEDIYSKDFLEIYNLEDLWAEVFREELLDAEKIVIATNKFRPDNILVGQGYIAAQSRNHAIEWLKIIKTALIFVEDSQDELAEELSSRTERKPPEARDDYDIPNTFENFWE</sequence>
<protein>
    <submittedName>
        <fullName evidence="3">Uncharacterized protein, contains TOPRIM domain, potential nuclease</fullName>
    </submittedName>
</protein>
<dbReference type="OrthoDB" id="86047at2157"/>
<evidence type="ECO:0000256" key="2">
    <source>
        <dbReference type="SAM" id="MobiDB-lite"/>
    </source>
</evidence>
<reference evidence="3 4" key="1">
    <citation type="submission" date="2016-10" db="EMBL/GenBank/DDBJ databases">
        <authorList>
            <person name="Varghese N."/>
            <person name="Submissions S."/>
        </authorList>
    </citation>
    <scope>NUCLEOTIDE SEQUENCE [LARGE SCALE GENOMIC DNA]</scope>
    <source>
        <strain evidence="3 4">DSM 16643</strain>
    </source>
</reference>
<dbReference type="AlphaFoldDB" id="A0A1G5WRS0"/>
<keyword evidence="1" id="KW-0175">Coiled coil</keyword>
<dbReference type="RefSeq" id="WP_149732142.1">
    <property type="nucleotide sequence ID" value="NZ_FMXB01000012.1"/>
</dbReference>
<proteinExistence type="predicted"/>
<evidence type="ECO:0000313" key="3">
    <source>
        <dbReference type="EMBL" id="SDA60821.1"/>
    </source>
</evidence>
<name>A0A1G5WRS0_9EURY</name>
<feature type="coiled-coil region" evidence="1">
    <location>
        <begin position="131"/>
        <end position="186"/>
    </location>
</feature>
<feature type="region of interest" description="Disordered" evidence="2">
    <location>
        <begin position="270"/>
        <end position="297"/>
    </location>
</feature>
<organism evidence="3 4">
    <name type="scientific">Methanobrevibacter millerae</name>
    <dbReference type="NCBI Taxonomy" id="230361"/>
    <lineage>
        <taxon>Archaea</taxon>
        <taxon>Methanobacteriati</taxon>
        <taxon>Methanobacteriota</taxon>
        <taxon>Methanomada group</taxon>
        <taxon>Methanobacteria</taxon>
        <taxon>Methanobacteriales</taxon>
        <taxon>Methanobacteriaceae</taxon>
        <taxon>Methanobrevibacter</taxon>
    </lineage>
</organism>
<gene>
    <name evidence="3" type="ORF">SAMN02910315_01611</name>
</gene>
<evidence type="ECO:0000313" key="4">
    <source>
        <dbReference type="Proteomes" id="UP000323439"/>
    </source>
</evidence>
<dbReference type="STRING" id="230361.sm9_1379"/>
<feature type="compositionally biased region" description="Basic and acidic residues" evidence="2">
    <location>
        <begin position="271"/>
        <end position="286"/>
    </location>
</feature>
<dbReference type="EMBL" id="FMXB01000012">
    <property type="protein sequence ID" value="SDA60821.1"/>
    <property type="molecule type" value="Genomic_DNA"/>
</dbReference>